<dbReference type="GO" id="GO:0016020">
    <property type="term" value="C:membrane"/>
    <property type="evidence" value="ECO:0007669"/>
    <property type="project" value="InterPro"/>
</dbReference>
<dbReference type="Gene3D" id="1.10.287.70">
    <property type="match status" value="1"/>
</dbReference>
<feature type="transmembrane region" description="Helical" evidence="3">
    <location>
        <begin position="418"/>
        <end position="438"/>
    </location>
</feature>
<sequence length="648" mass="74610">MSYSRGLPRRAPIPPPDLDDEEEEEEEEVRPFQHLRRSLRHSMMKKRKPETDSEDTDTTEEDEVGHMPIIAARSKNELLPNAVSIRPSIRMRSKIRESIRQSKIRPAKFEVQEAVAKLMMKNSQEQRQIRKISKMMKARQSVVAVLAISSIILGVIVNELCVAGEYIDHPLTPQEQAAMNDPNRPARKCTYSIAEYVKLLQSFVTAVMLGLIIVQFRLHGQLQCSQEKLVTKSPLDGGKEDPPSSRSKMTTSWKDKVRLYFELVVNSIHTVPFVYYDFPLQMSGSTFYYRLESILCAVMLLRLYHVWRWVHMKVQFRYFNPEESYLLRDHATVKMFQNSNISFRLLSIKVAIKRHPVEIISALTLSIIVTITYFIRIAEGPAYQKHSTYIWDQMWIVYVTLTTVGYGNIVPVTHFGRFAACIAMAVGPIIVAFITASITQTLQMSEDEAFIMQKMDHNHLRFKVLNTASKIIQLWWRRKAIVSRTRSSSIRMSIFKNLHRRASEYEIDSKGSEAFEAKKEELYRQLYFAIEELRRFTKASIPLSVQYEDVNSDKNDVRQSRARSPVAAAPQPSSNSLQPSISKLRLPKRGDVGRNHFDKLESSQDGHGDGADGAYFEKLEKNVEQIKRVLDSVENRLTALEKTKPKSM</sequence>
<evidence type="ECO:0000256" key="3">
    <source>
        <dbReference type="SAM" id="Phobius"/>
    </source>
</evidence>
<feature type="transmembrane region" description="Helical" evidence="3">
    <location>
        <begin position="287"/>
        <end position="307"/>
    </location>
</feature>
<keyword evidence="1" id="KW-0175">Coiled coil</keyword>
<dbReference type="GO" id="GO:0016286">
    <property type="term" value="F:small conductance calcium-activated potassium channel activity"/>
    <property type="evidence" value="ECO:0007669"/>
    <property type="project" value="InterPro"/>
</dbReference>
<feature type="compositionally biased region" description="Polar residues" evidence="2">
    <location>
        <begin position="571"/>
        <end position="581"/>
    </location>
</feature>
<name>A0A7S0F4B5_9CRYP</name>
<feature type="coiled-coil region" evidence="1">
    <location>
        <begin position="616"/>
        <end position="643"/>
    </location>
</feature>
<keyword evidence="3" id="KW-1133">Transmembrane helix</keyword>
<reference evidence="5" key="1">
    <citation type="submission" date="2021-01" db="EMBL/GenBank/DDBJ databases">
        <authorList>
            <person name="Corre E."/>
            <person name="Pelletier E."/>
            <person name="Niang G."/>
            <person name="Scheremetjew M."/>
            <person name="Finn R."/>
            <person name="Kale V."/>
            <person name="Holt S."/>
            <person name="Cochrane G."/>
            <person name="Meng A."/>
            <person name="Brown T."/>
            <person name="Cohen L."/>
        </authorList>
    </citation>
    <scope>NUCLEOTIDE SEQUENCE</scope>
    <source>
        <strain evidence="5">CCMP325</strain>
    </source>
</reference>
<feature type="transmembrane region" description="Helical" evidence="3">
    <location>
        <begin position="138"/>
        <end position="157"/>
    </location>
</feature>
<feature type="domain" description="Potassium channel" evidence="4">
    <location>
        <begin position="367"/>
        <end position="443"/>
    </location>
</feature>
<feature type="compositionally biased region" description="Acidic residues" evidence="2">
    <location>
        <begin position="52"/>
        <end position="62"/>
    </location>
</feature>
<feature type="transmembrane region" description="Helical" evidence="3">
    <location>
        <begin position="257"/>
        <end position="275"/>
    </location>
</feature>
<feature type="compositionally biased region" description="Acidic residues" evidence="2">
    <location>
        <begin position="17"/>
        <end position="28"/>
    </location>
</feature>
<accession>A0A7S0F4B5</accession>
<evidence type="ECO:0000259" key="4">
    <source>
        <dbReference type="Pfam" id="PF07885"/>
    </source>
</evidence>
<evidence type="ECO:0000256" key="1">
    <source>
        <dbReference type="SAM" id="Coils"/>
    </source>
</evidence>
<dbReference type="AlphaFoldDB" id="A0A7S0F4B5"/>
<organism evidence="5">
    <name type="scientific">Hanusia phi</name>
    <dbReference type="NCBI Taxonomy" id="3032"/>
    <lineage>
        <taxon>Eukaryota</taxon>
        <taxon>Cryptophyceae</taxon>
        <taxon>Pyrenomonadales</taxon>
        <taxon>Geminigeraceae</taxon>
        <taxon>Hanusia</taxon>
    </lineage>
</organism>
<proteinExistence type="predicted"/>
<dbReference type="InterPro" id="IPR013099">
    <property type="entry name" value="K_chnl_dom"/>
</dbReference>
<dbReference type="EMBL" id="HBEO01031060">
    <property type="protein sequence ID" value="CAD8503566.1"/>
    <property type="molecule type" value="Transcribed_RNA"/>
</dbReference>
<feature type="region of interest" description="Disordered" evidence="2">
    <location>
        <begin position="552"/>
        <end position="613"/>
    </location>
</feature>
<feature type="compositionally biased region" description="Basic residues" evidence="2">
    <location>
        <begin position="33"/>
        <end position="48"/>
    </location>
</feature>
<dbReference type="PANTHER" id="PTHR10153">
    <property type="entry name" value="SMALL CONDUCTANCE CALCIUM-ACTIVATED POTASSIUM CHANNEL"/>
    <property type="match status" value="1"/>
</dbReference>
<evidence type="ECO:0000256" key="2">
    <source>
        <dbReference type="SAM" id="MobiDB-lite"/>
    </source>
</evidence>
<feature type="transmembrane region" description="Helical" evidence="3">
    <location>
        <begin position="357"/>
        <end position="375"/>
    </location>
</feature>
<gene>
    <name evidence="5" type="ORF">HPHI1048_LOCUS21047</name>
</gene>
<feature type="transmembrane region" description="Helical" evidence="3">
    <location>
        <begin position="395"/>
        <end position="411"/>
    </location>
</feature>
<dbReference type="InterPro" id="IPR015449">
    <property type="entry name" value="K_chnl_Ca-activ_SK"/>
</dbReference>
<evidence type="ECO:0000313" key="5">
    <source>
        <dbReference type="EMBL" id="CAD8503566.1"/>
    </source>
</evidence>
<dbReference type="SUPFAM" id="SSF81324">
    <property type="entry name" value="Voltage-gated potassium channels"/>
    <property type="match status" value="1"/>
</dbReference>
<keyword evidence="3" id="KW-0812">Transmembrane</keyword>
<protein>
    <recommendedName>
        <fullName evidence="4">Potassium channel domain-containing protein</fullName>
    </recommendedName>
</protein>
<feature type="transmembrane region" description="Helical" evidence="3">
    <location>
        <begin position="199"/>
        <end position="218"/>
    </location>
</feature>
<feature type="compositionally biased region" description="Basic and acidic residues" evidence="2">
    <location>
        <begin position="588"/>
        <end position="613"/>
    </location>
</feature>
<dbReference type="Pfam" id="PF07885">
    <property type="entry name" value="Ion_trans_2"/>
    <property type="match status" value="1"/>
</dbReference>
<feature type="region of interest" description="Disordered" evidence="2">
    <location>
        <begin position="1"/>
        <end position="62"/>
    </location>
</feature>
<keyword evidence="3" id="KW-0472">Membrane</keyword>